<organism evidence="1 2">
    <name type="scientific">Candidatus Desulfobia pelagia</name>
    <dbReference type="NCBI Taxonomy" id="2841692"/>
    <lineage>
        <taxon>Bacteria</taxon>
        <taxon>Pseudomonadati</taxon>
        <taxon>Thermodesulfobacteriota</taxon>
        <taxon>Desulfobulbia</taxon>
        <taxon>Desulfobulbales</taxon>
        <taxon>Desulfobulbaceae</taxon>
        <taxon>Candidatus Desulfobia</taxon>
    </lineage>
</organism>
<evidence type="ECO:0000313" key="2">
    <source>
        <dbReference type="Proteomes" id="UP000614424"/>
    </source>
</evidence>
<dbReference type="EMBL" id="JACNJZ010000182">
    <property type="protein sequence ID" value="MBC8318722.1"/>
    <property type="molecule type" value="Genomic_DNA"/>
</dbReference>
<comment type="caution">
    <text evidence="1">The sequence shown here is derived from an EMBL/GenBank/DDBJ whole genome shotgun (WGS) entry which is preliminary data.</text>
</comment>
<protein>
    <submittedName>
        <fullName evidence="1">DUF721 domain-containing protein</fullName>
    </submittedName>
</protein>
<sequence length="146" mass="17358">MIRRKNWAKKISQHAVFHIWPQVVGKDIAKRSYPYIIRGSVLWVRVSDSVWMQQLHFQKPLILDKINERLRSSVISDLRFQVDSSLDQVEFDENRESQEVEEVFEDPEEAEAFEHMLQSVTDDTEVQEAVKKCWERLRRAKARNSS</sequence>
<dbReference type="AlphaFoldDB" id="A0A8J6NFX1"/>
<dbReference type="PANTHER" id="PTHR36456">
    <property type="entry name" value="UPF0232 PROTEIN SCO3875"/>
    <property type="match status" value="1"/>
</dbReference>
<dbReference type="Proteomes" id="UP000614424">
    <property type="component" value="Unassembled WGS sequence"/>
</dbReference>
<evidence type="ECO:0000313" key="1">
    <source>
        <dbReference type="EMBL" id="MBC8318722.1"/>
    </source>
</evidence>
<reference evidence="1 2" key="1">
    <citation type="submission" date="2020-08" db="EMBL/GenBank/DDBJ databases">
        <title>Bridging the membrane lipid divide: bacteria of the FCB group superphylum have the potential to synthesize archaeal ether lipids.</title>
        <authorList>
            <person name="Villanueva L."/>
            <person name="Von Meijenfeldt F.A.B."/>
            <person name="Westbye A.B."/>
            <person name="Yadav S."/>
            <person name="Hopmans E.C."/>
            <person name="Dutilh B.E."/>
            <person name="Sinninghe Damste J.S."/>
        </authorList>
    </citation>
    <scope>NUCLEOTIDE SEQUENCE [LARGE SCALE GENOMIC DNA]</scope>
    <source>
        <strain evidence="1">NIOZ-UU47</strain>
    </source>
</reference>
<proteinExistence type="predicted"/>
<gene>
    <name evidence="1" type="ORF">H8E41_12525</name>
</gene>
<accession>A0A8J6NFX1</accession>
<dbReference type="Pfam" id="PF05258">
    <property type="entry name" value="DciA"/>
    <property type="match status" value="1"/>
</dbReference>
<dbReference type="InterPro" id="IPR007922">
    <property type="entry name" value="DciA-like"/>
</dbReference>
<name>A0A8J6NFX1_9BACT</name>
<dbReference type="PANTHER" id="PTHR36456:SF1">
    <property type="entry name" value="UPF0232 PROTEIN SCO3875"/>
    <property type="match status" value="1"/>
</dbReference>